<name>A0A813C208_9DINO</name>
<dbReference type="AlphaFoldDB" id="A0A813C208"/>
<dbReference type="Proteomes" id="UP000601435">
    <property type="component" value="Unassembled WGS sequence"/>
</dbReference>
<accession>A0A813C208</accession>
<reference evidence="1" key="1">
    <citation type="submission" date="2021-02" db="EMBL/GenBank/DDBJ databases">
        <authorList>
            <person name="Dougan E. K."/>
            <person name="Rhodes N."/>
            <person name="Thang M."/>
            <person name="Chan C."/>
        </authorList>
    </citation>
    <scope>NUCLEOTIDE SEQUENCE</scope>
</reference>
<comment type="caution">
    <text evidence="1">The sequence shown here is derived from an EMBL/GenBank/DDBJ whole genome shotgun (WGS) entry which is preliminary data.</text>
</comment>
<keyword evidence="2" id="KW-1185">Reference proteome</keyword>
<dbReference type="EMBL" id="CAJNJA010085142">
    <property type="protein sequence ID" value="CAE7937938.1"/>
    <property type="molecule type" value="Genomic_DNA"/>
</dbReference>
<evidence type="ECO:0000313" key="2">
    <source>
        <dbReference type="Proteomes" id="UP000601435"/>
    </source>
</evidence>
<feature type="non-terminal residue" evidence="1">
    <location>
        <position position="79"/>
    </location>
</feature>
<proteinExistence type="predicted"/>
<evidence type="ECO:0000313" key="1">
    <source>
        <dbReference type="EMBL" id="CAE7937938.1"/>
    </source>
</evidence>
<sequence length="79" mass="8754">DEAPEQDSGDEEGPVVPLPRRKVQVIPIILKTKSVSQFDMLMEEIDRVQESYGVRIVIVHGGLGPVIPKDIVHAEVEKP</sequence>
<dbReference type="OrthoDB" id="361630at2759"/>
<organism evidence="1 2">
    <name type="scientific">Symbiodinium necroappetens</name>
    <dbReference type="NCBI Taxonomy" id="1628268"/>
    <lineage>
        <taxon>Eukaryota</taxon>
        <taxon>Sar</taxon>
        <taxon>Alveolata</taxon>
        <taxon>Dinophyceae</taxon>
        <taxon>Suessiales</taxon>
        <taxon>Symbiodiniaceae</taxon>
        <taxon>Symbiodinium</taxon>
    </lineage>
</organism>
<protein>
    <submittedName>
        <fullName evidence="1">Uncharacterized protein</fullName>
    </submittedName>
</protein>
<gene>
    <name evidence="1" type="ORF">SNEC2469_LOCUS32951</name>
</gene>